<keyword evidence="10" id="KW-1185">Reference proteome</keyword>
<accession>A0A368L236</accession>
<dbReference type="InterPro" id="IPR035996">
    <property type="entry name" value="4pyrrol_Methylase_sf"/>
</dbReference>
<gene>
    <name evidence="6 9" type="primary">rsmI</name>
    <name evidence="9" type="ORF">DU000_09755</name>
</gene>
<organism evidence="9 10">
    <name type="scientific">Parvibium lacunae</name>
    <dbReference type="NCBI Taxonomy" id="1888893"/>
    <lineage>
        <taxon>Bacteria</taxon>
        <taxon>Pseudomonadati</taxon>
        <taxon>Pseudomonadota</taxon>
        <taxon>Betaproteobacteria</taxon>
        <taxon>Burkholderiales</taxon>
        <taxon>Alcaligenaceae</taxon>
        <taxon>Parvibium</taxon>
    </lineage>
</organism>
<evidence type="ECO:0000256" key="4">
    <source>
        <dbReference type="ARBA" id="ARBA00022679"/>
    </source>
</evidence>
<dbReference type="AlphaFoldDB" id="A0A368L236"/>
<dbReference type="CDD" id="cd11648">
    <property type="entry name" value="RsmI"/>
    <property type="match status" value="1"/>
</dbReference>
<dbReference type="PANTHER" id="PTHR46111">
    <property type="entry name" value="RIBOSOMAL RNA SMALL SUBUNIT METHYLTRANSFERASE I"/>
    <property type="match status" value="1"/>
</dbReference>
<dbReference type="OrthoDB" id="9809084at2"/>
<evidence type="ECO:0000259" key="7">
    <source>
        <dbReference type="Pfam" id="PF00590"/>
    </source>
</evidence>
<dbReference type="NCBIfam" id="TIGR00096">
    <property type="entry name" value="16S rRNA (cytidine(1402)-2'-O)-methyltransferase"/>
    <property type="match status" value="1"/>
</dbReference>
<evidence type="ECO:0000259" key="8">
    <source>
        <dbReference type="Pfam" id="PF23016"/>
    </source>
</evidence>
<dbReference type="Pfam" id="PF00590">
    <property type="entry name" value="TP_methylase"/>
    <property type="match status" value="1"/>
</dbReference>
<dbReference type="PANTHER" id="PTHR46111:SF1">
    <property type="entry name" value="RIBOSOMAL RNA SMALL SUBUNIT METHYLTRANSFERASE I"/>
    <property type="match status" value="1"/>
</dbReference>
<evidence type="ECO:0000256" key="1">
    <source>
        <dbReference type="ARBA" id="ARBA00022490"/>
    </source>
</evidence>
<evidence type="ECO:0000313" key="9">
    <source>
        <dbReference type="EMBL" id="RCS57172.1"/>
    </source>
</evidence>
<name>A0A368L236_9BURK</name>
<keyword evidence="2 6" id="KW-0698">rRNA processing</keyword>
<sequence length="284" mass="30520">MVATPIGNLGDITLRAMAVLHLCDVVAAEDTRTSQQLLARYRLHKTMLAVHQHNENDAAVKVIAYLQQGQRVAFVSDAGTPGLSDPGQRLVAQVRQAGFPIIPIPGPSALATLLSVAGIDDTDSDHPLHFIGFLPSKATQRQTVLAQLGMLPGALLFYEAPHRIAETLAALSQQWPTRQLVIGRELTKQFEQIAVMPLAQAPAWLAQNPYHARGEFALLVAAVPAPAGPDTAIPAAAKRTLEILLATLPDLPTKQAAQLAAEISGGKKNHLYDYALQLKTTQER</sequence>
<dbReference type="Proteomes" id="UP000252357">
    <property type="component" value="Unassembled WGS sequence"/>
</dbReference>
<dbReference type="PIRSF" id="PIRSF005917">
    <property type="entry name" value="MTase_YraL"/>
    <property type="match status" value="1"/>
</dbReference>
<comment type="subcellular location">
    <subcellularLocation>
        <location evidence="6">Cytoplasm</location>
    </subcellularLocation>
</comment>
<dbReference type="GO" id="GO:0070677">
    <property type="term" value="F:rRNA (cytosine-2'-O-)-methyltransferase activity"/>
    <property type="evidence" value="ECO:0007669"/>
    <property type="project" value="UniProtKB-UniRule"/>
</dbReference>
<dbReference type="EMBL" id="QPGB01000004">
    <property type="protein sequence ID" value="RCS57172.1"/>
    <property type="molecule type" value="Genomic_DNA"/>
</dbReference>
<keyword evidence="3 6" id="KW-0489">Methyltransferase</keyword>
<dbReference type="InterPro" id="IPR008189">
    <property type="entry name" value="rRNA_ssu_MeTfrase_I"/>
</dbReference>
<dbReference type="Pfam" id="PF23016">
    <property type="entry name" value="RsmI_C"/>
    <property type="match status" value="1"/>
</dbReference>
<evidence type="ECO:0000256" key="3">
    <source>
        <dbReference type="ARBA" id="ARBA00022603"/>
    </source>
</evidence>
<evidence type="ECO:0000256" key="2">
    <source>
        <dbReference type="ARBA" id="ARBA00022552"/>
    </source>
</evidence>
<comment type="catalytic activity">
    <reaction evidence="6">
        <text>cytidine(1402) in 16S rRNA + S-adenosyl-L-methionine = 2'-O-methylcytidine(1402) in 16S rRNA + S-adenosyl-L-homocysteine + H(+)</text>
        <dbReference type="Rhea" id="RHEA:42924"/>
        <dbReference type="Rhea" id="RHEA-COMP:10285"/>
        <dbReference type="Rhea" id="RHEA-COMP:10286"/>
        <dbReference type="ChEBI" id="CHEBI:15378"/>
        <dbReference type="ChEBI" id="CHEBI:57856"/>
        <dbReference type="ChEBI" id="CHEBI:59789"/>
        <dbReference type="ChEBI" id="CHEBI:74495"/>
        <dbReference type="ChEBI" id="CHEBI:82748"/>
        <dbReference type="EC" id="2.1.1.198"/>
    </reaction>
</comment>
<protein>
    <recommendedName>
        <fullName evidence="6">Ribosomal RNA small subunit methyltransferase I</fullName>
        <ecNumber evidence="6">2.1.1.198</ecNumber>
    </recommendedName>
    <alternativeName>
        <fullName evidence="6">16S rRNA 2'-O-ribose C1402 methyltransferase</fullName>
    </alternativeName>
    <alternativeName>
        <fullName evidence="6">rRNA (cytidine-2'-O-)-methyltransferase RsmI</fullName>
    </alternativeName>
</protein>
<comment type="caution">
    <text evidence="9">The sequence shown here is derived from an EMBL/GenBank/DDBJ whole genome shotgun (WGS) entry which is preliminary data.</text>
</comment>
<evidence type="ECO:0000256" key="6">
    <source>
        <dbReference type="HAMAP-Rule" id="MF_01877"/>
    </source>
</evidence>
<keyword evidence="1 6" id="KW-0963">Cytoplasm</keyword>
<keyword evidence="4 6" id="KW-0808">Transferase</keyword>
<dbReference type="InterPro" id="IPR000878">
    <property type="entry name" value="4pyrrol_Mease"/>
</dbReference>
<dbReference type="GO" id="GO:0005737">
    <property type="term" value="C:cytoplasm"/>
    <property type="evidence" value="ECO:0007669"/>
    <property type="project" value="UniProtKB-SubCell"/>
</dbReference>
<dbReference type="InterPro" id="IPR053910">
    <property type="entry name" value="RsmI_HTH"/>
</dbReference>
<dbReference type="EC" id="2.1.1.198" evidence="6"/>
<evidence type="ECO:0000313" key="10">
    <source>
        <dbReference type="Proteomes" id="UP000252357"/>
    </source>
</evidence>
<dbReference type="HAMAP" id="MF_01877">
    <property type="entry name" value="16SrRNA_methyltr_I"/>
    <property type="match status" value="1"/>
</dbReference>
<dbReference type="InterPro" id="IPR014776">
    <property type="entry name" value="4pyrrole_Mease_sub2"/>
</dbReference>
<dbReference type="FunFam" id="3.40.1010.10:FF:000007">
    <property type="entry name" value="Ribosomal RNA small subunit methyltransferase I"/>
    <property type="match status" value="1"/>
</dbReference>
<feature type="domain" description="Tetrapyrrole methylase" evidence="7">
    <location>
        <begin position="2"/>
        <end position="201"/>
    </location>
</feature>
<dbReference type="Gene3D" id="3.40.1010.10">
    <property type="entry name" value="Cobalt-precorrin-4 Transmethylase, Domain 1"/>
    <property type="match status" value="1"/>
</dbReference>
<dbReference type="Gene3D" id="3.30.950.10">
    <property type="entry name" value="Methyltransferase, Cobalt-precorrin-4 Transmethylase, Domain 2"/>
    <property type="match status" value="1"/>
</dbReference>
<evidence type="ECO:0000256" key="5">
    <source>
        <dbReference type="ARBA" id="ARBA00022691"/>
    </source>
</evidence>
<keyword evidence="5 6" id="KW-0949">S-adenosyl-L-methionine</keyword>
<proteinExistence type="inferred from homology"/>
<dbReference type="PROSITE" id="PS01296">
    <property type="entry name" value="RSMI"/>
    <property type="match status" value="1"/>
</dbReference>
<feature type="domain" description="RsmI HTH" evidence="8">
    <location>
        <begin position="232"/>
        <end position="279"/>
    </location>
</feature>
<reference evidence="9 10" key="1">
    <citation type="journal article" date="2018" name="Int. J. Syst. Evol. Microbiol.">
        <title>Parvibium lacunae gen. nov., sp. nov., a new member of the family Alcaligenaceae isolated from a freshwater pond.</title>
        <authorList>
            <person name="Chen W.M."/>
            <person name="Xie P.B."/>
            <person name="Hsu M.Y."/>
            <person name="Sheu S.Y."/>
        </authorList>
    </citation>
    <scope>NUCLEOTIDE SEQUENCE [LARGE SCALE GENOMIC DNA]</scope>
    <source>
        <strain evidence="9 10">KMB9</strain>
    </source>
</reference>
<comment type="function">
    <text evidence="6">Catalyzes the 2'-O-methylation of the ribose of cytidine 1402 (C1402) in 16S rRNA.</text>
</comment>
<dbReference type="SUPFAM" id="SSF53790">
    <property type="entry name" value="Tetrapyrrole methylase"/>
    <property type="match status" value="1"/>
</dbReference>
<dbReference type="InterPro" id="IPR014777">
    <property type="entry name" value="4pyrrole_Mease_sub1"/>
</dbReference>
<dbReference type="InterPro" id="IPR018063">
    <property type="entry name" value="SAM_MeTrfase_RsmI_CS"/>
</dbReference>
<comment type="similarity">
    <text evidence="6">Belongs to the methyltransferase superfamily. RsmI family.</text>
</comment>